<feature type="transmembrane region" description="Helical" evidence="10">
    <location>
        <begin position="238"/>
        <end position="257"/>
    </location>
</feature>
<organism evidence="12">
    <name type="scientific">Hydra vulgaris</name>
    <name type="common">Hydra</name>
    <name type="synonym">Hydra attenuata</name>
    <dbReference type="NCBI Taxonomy" id="6087"/>
    <lineage>
        <taxon>Eukaryota</taxon>
        <taxon>Metazoa</taxon>
        <taxon>Cnidaria</taxon>
        <taxon>Hydrozoa</taxon>
        <taxon>Hydroidolina</taxon>
        <taxon>Anthoathecata</taxon>
        <taxon>Aplanulata</taxon>
        <taxon>Hydridae</taxon>
        <taxon>Hydra</taxon>
    </lineage>
</organism>
<dbReference type="PANTHER" id="PTHR22950:SF689">
    <property type="entry name" value="VESICULAR INHIBITORY AMINO ACID TRANSPORTER"/>
    <property type="match status" value="1"/>
</dbReference>
<dbReference type="InterPro" id="IPR013057">
    <property type="entry name" value="AA_transpt_TM"/>
</dbReference>
<dbReference type="PANTHER" id="PTHR22950">
    <property type="entry name" value="AMINO ACID TRANSPORTER"/>
    <property type="match status" value="1"/>
</dbReference>
<keyword evidence="5" id="KW-0532">Neurotransmitter transport</keyword>
<comment type="similarity">
    <text evidence="2">Belongs to the amino acid/polyamine transporter 2 family.</text>
</comment>
<evidence type="ECO:0000256" key="1">
    <source>
        <dbReference type="ARBA" id="ARBA00004439"/>
    </source>
</evidence>
<feature type="transmembrane region" description="Helical" evidence="10">
    <location>
        <begin position="269"/>
        <end position="292"/>
    </location>
</feature>
<evidence type="ECO:0000256" key="6">
    <source>
        <dbReference type="ARBA" id="ARBA00022989"/>
    </source>
</evidence>
<feature type="transmembrane region" description="Helical" evidence="10">
    <location>
        <begin position="415"/>
        <end position="440"/>
    </location>
</feature>
<evidence type="ECO:0000256" key="4">
    <source>
        <dbReference type="ARBA" id="ARBA00022692"/>
    </source>
</evidence>
<dbReference type="GO" id="GO:0006836">
    <property type="term" value="P:neurotransmitter transport"/>
    <property type="evidence" value="ECO:0007669"/>
    <property type="project" value="UniProtKB-KW"/>
</dbReference>
<dbReference type="EMBL" id="HAAD01001128">
    <property type="protein sequence ID" value="CDG67360.1"/>
    <property type="molecule type" value="mRNA"/>
</dbReference>
<keyword evidence="4 10" id="KW-0812">Transmembrane</keyword>
<dbReference type="AlphaFoldDB" id="T2M610"/>
<protein>
    <submittedName>
        <fullName evidence="12">Vesicular inhibitory amino acid transporter</fullName>
    </submittedName>
</protein>
<feature type="transmembrane region" description="Helical" evidence="10">
    <location>
        <begin position="312"/>
        <end position="331"/>
    </location>
</feature>
<dbReference type="Pfam" id="PF01490">
    <property type="entry name" value="Aa_trans"/>
    <property type="match status" value="1"/>
</dbReference>
<evidence type="ECO:0000256" key="10">
    <source>
        <dbReference type="SAM" id="Phobius"/>
    </source>
</evidence>
<dbReference type="KEGG" id="hmg:100212323"/>
<evidence type="ECO:0000256" key="2">
    <source>
        <dbReference type="ARBA" id="ARBA00008066"/>
    </source>
</evidence>
<dbReference type="OrthoDB" id="6021076at2759"/>
<gene>
    <name evidence="12" type="primary">SLC32A1</name>
</gene>
<keyword evidence="3" id="KW-0813">Transport</keyword>
<proteinExistence type="evidence at transcript level"/>
<feature type="transmembrane region" description="Helical" evidence="10">
    <location>
        <begin position="135"/>
        <end position="155"/>
    </location>
</feature>
<keyword evidence="6 10" id="KW-1133">Transmembrane helix</keyword>
<evidence type="ECO:0000313" key="12">
    <source>
        <dbReference type="EMBL" id="CDG67360.1"/>
    </source>
</evidence>
<dbReference type="OMA" id="ELSATIW"/>
<keyword evidence="8" id="KW-0968">Cytoplasmic vesicle</keyword>
<name>T2M610_HYDVU</name>
<feature type="transmembrane region" description="Helical" evidence="10">
    <location>
        <begin position="194"/>
        <end position="218"/>
    </location>
</feature>
<sequence>MVSEERQALIHNDELLRVTDPEFNGVNASGSEQCESSPRNQNETSVKSEDLTTVCETFWNICNTIQGLPILAIPYTFKSGGWWSLLTLVIVAAASNYTSIILVRSLYEIRDGVKVRVRSSYMDIGEAFWEKGGRLMVMIIMVIELVFVATMYPILVGAMFNKSFPDISLPIWAWTMIGGIALLPNTLLKNLSQVAWTSILTVSSAIIIFVSIVAYSIARSSEWQVSNMNNFEPNEFPAALGILVACYLAQPFVPFIESTMKRPEKFESTLNYAFIAMSIMSVLVGIFADLTFYPDTDEVVTNNLPVGAVRQIVNAMAAILAFTSYTLPMFTSFDIIEKSNFPCFPADFGNNVYSLPVQMMRLLLVLATIFMAAFIPRFTYLLAFIGSITGIALEFIFPALFHMKIYCMHLRWYEFGIDILIVFIGTLTMTISLIVSWISLYNCFAFQNC</sequence>
<feature type="transmembrane region" description="Helical" evidence="10">
    <location>
        <begin position="352"/>
        <end position="375"/>
    </location>
</feature>
<feature type="region of interest" description="Disordered" evidence="9">
    <location>
        <begin position="27"/>
        <end position="46"/>
    </location>
</feature>
<feature type="domain" description="Amino acid transporter transmembrane" evidence="11">
    <location>
        <begin position="52"/>
        <end position="436"/>
    </location>
</feature>
<dbReference type="GO" id="GO:0015179">
    <property type="term" value="F:L-amino acid transmembrane transporter activity"/>
    <property type="evidence" value="ECO:0007669"/>
    <property type="project" value="TreeGrafter"/>
</dbReference>
<comment type="subcellular location">
    <subcellularLocation>
        <location evidence="1">Cytoplasmic vesicle membrane</location>
        <topology evidence="1">Multi-pass membrane protein</topology>
    </subcellularLocation>
</comment>
<evidence type="ECO:0000256" key="8">
    <source>
        <dbReference type="ARBA" id="ARBA00023329"/>
    </source>
</evidence>
<feature type="transmembrane region" description="Helical" evidence="10">
    <location>
        <begin position="381"/>
        <end position="403"/>
    </location>
</feature>
<feature type="transmembrane region" description="Helical" evidence="10">
    <location>
        <begin position="167"/>
        <end position="187"/>
    </location>
</feature>
<keyword evidence="7 10" id="KW-0472">Membrane</keyword>
<evidence type="ECO:0000259" key="11">
    <source>
        <dbReference type="Pfam" id="PF01490"/>
    </source>
</evidence>
<feature type="compositionally biased region" description="Polar residues" evidence="9">
    <location>
        <begin position="27"/>
        <end position="45"/>
    </location>
</feature>
<evidence type="ECO:0000256" key="7">
    <source>
        <dbReference type="ARBA" id="ARBA00023136"/>
    </source>
</evidence>
<feature type="transmembrane region" description="Helical" evidence="10">
    <location>
        <begin position="82"/>
        <end position="107"/>
    </location>
</feature>
<evidence type="ECO:0000256" key="9">
    <source>
        <dbReference type="SAM" id="MobiDB-lite"/>
    </source>
</evidence>
<reference evidence="12" key="1">
    <citation type="journal article" date="2013" name="Genome Biol. Evol.">
        <title>Punctuated emergences of genetic and phenotypic innovations in eumetazoan, bilaterian, euteleostome, and hominidae ancestors.</title>
        <authorList>
            <person name="Wenger Y."/>
            <person name="Galliot B."/>
        </authorList>
    </citation>
    <scope>NUCLEOTIDE SEQUENCE</scope>
    <source>
        <tissue evidence="12">Whole animals</tissue>
    </source>
</reference>
<evidence type="ECO:0000256" key="3">
    <source>
        <dbReference type="ARBA" id="ARBA00022448"/>
    </source>
</evidence>
<dbReference type="GO" id="GO:0030659">
    <property type="term" value="C:cytoplasmic vesicle membrane"/>
    <property type="evidence" value="ECO:0007669"/>
    <property type="project" value="UniProtKB-SubCell"/>
</dbReference>
<dbReference type="GO" id="GO:0005774">
    <property type="term" value="C:vacuolar membrane"/>
    <property type="evidence" value="ECO:0007669"/>
    <property type="project" value="TreeGrafter"/>
</dbReference>
<accession>T2M610</accession>
<evidence type="ECO:0000256" key="5">
    <source>
        <dbReference type="ARBA" id="ARBA00022775"/>
    </source>
</evidence>